<dbReference type="EMBL" id="BSFP01000129">
    <property type="protein sequence ID" value="GLL08145.1"/>
    <property type="molecule type" value="Genomic_DNA"/>
</dbReference>
<proteinExistence type="predicted"/>
<reference evidence="2" key="1">
    <citation type="journal article" date="2014" name="Int. J. Syst. Evol. Microbiol.">
        <title>Complete genome sequence of Corynebacterium casei LMG S-19264T (=DSM 44701T), isolated from a smear-ripened cheese.</title>
        <authorList>
            <consortium name="US DOE Joint Genome Institute (JGI-PGF)"/>
            <person name="Walter F."/>
            <person name="Albersmeier A."/>
            <person name="Kalinowski J."/>
            <person name="Ruckert C."/>
        </authorList>
    </citation>
    <scope>NUCLEOTIDE SEQUENCE</scope>
    <source>
        <strain evidence="2">VKM Ac-1321</strain>
    </source>
</reference>
<evidence type="ECO:0000256" key="1">
    <source>
        <dbReference type="SAM" id="MobiDB-lite"/>
    </source>
</evidence>
<keyword evidence="3" id="KW-1185">Reference proteome</keyword>
<reference evidence="2" key="2">
    <citation type="submission" date="2023-01" db="EMBL/GenBank/DDBJ databases">
        <authorList>
            <person name="Sun Q."/>
            <person name="Evtushenko L."/>
        </authorList>
    </citation>
    <scope>NUCLEOTIDE SEQUENCE</scope>
    <source>
        <strain evidence="2">VKM Ac-1321</strain>
    </source>
</reference>
<feature type="compositionally biased region" description="Low complexity" evidence="1">
    <location>
        <begin position="39"/>
        <end position="55"/>
    </location>
</feature>
<accession>A0A9W6KVW9</accession>
<organism evidence="2 3">
    <name type="scientific">Dactylosporangium matsuzakiense</name>
    <dbReference type="NCBI Taxonomy" id="53360"/>
    <lineage>
        <taxon>Bacteria</taxon>
        <taxon>Bacillati</taxon>
        <taxon>Actinomycetota</taxon>
        <taxon>Actinomycetes</taxon>
        <taxon>Micromonosporales</taxon>
        <taxon>Micromonosporaceae</taxon>
        <taxon>Dactylosporangium</taxon>
    </lineage>
</organism>
<feature type="compositionally biased region" description="Gly residues" evidence="1">
    <location>
        <begin position="28"/>
        <end position="38"/>
    </location>
</feature>
<gene>
    <name evidence="2" type="ORF">GCM10017581_099050</name>
</gene>
<dbReference type="AlphaFoldDB" id="A0A9W6KVW9"/>
<feature type="compositionally biased region" description="Acidic residues" evidence="1">
    <location>
        <begin position="56"/>
        <end position="66"/>
    </location>
</feature>
<dbReference type="Proteomes" id="UP001143480">
    <property type="component" value="Unassembled WGS sequence"/>
</dbReference>
<protein>
    <submittedName>
        <fullName evidence="2">Uncharacterized protein</fullName>
    </submittedName>
</protein>
<feature type="region of interest" description="Disordered" evidence="1">
    <location>
        <begin position="23"/>
        <end position="66"/>
    </location>
</feature>
<evidence type="ECO:0000313" key="2">
    <source>
        <dbReference type="EMBL" id="GLL08145.1"/>
    </source>
</evidence>
<name>A0A9W6KVW9_9ACTN</name>
<evidence type="ECO:0000313" key="3">
    <source>
        <dbReference type="Proteomes" id="UP001143480"/>
    </source>
</evidence>
<sequence length="66" mass="6510">MELVSPVFQALMLSVTRQALTPWDAGGDEGGGLDGGVLDGAAGELDGAAGELDGAAGDEDPVPLTR</sequence>
<comment type="caution">
    <text evidence="2">The sequence shown here is derived from an EMBL/GenBank/DDBJ whole genome shotgun (WGS) entry which is preliminary data.</text>
</comment>